<reference evidence="1" key="1">
    <citation type="journal article" date="2013" name="Genome Biol.">
        <title>Comparative genomics of the core and accessory genomes of 48 Sinorhizobium strains comprising five genospecies.</title>
        <authorList>
            <person name="Sugawara M."/>
            <person name="Epstein B."/>
            <person name="Badgley B.D."/>
            <person name="Unno T."/>
            <person name="Xu L."/>
            <person name="Reese J."/>
            <person name="Gyaneshwar P."/>
            <person name="Denny R."/>
            <person name="Mudge J."/>
            <person name="Bharti A.K."/>
            <person name="Farmer A.D."/>
            <person name="May G.D."/>
            <person name="Woodward J.E."/>
            <person name="Medigue C."/>
            <person name="Vallenet D."/>
            <person name="Lajus A."/>
            <person name="Rouy Z."/>
            <person name="Martinez-Vaz B."/>
            <person name="Tiffin P."/>
            <person name="Young N.D."/>
            <person name="Sadowsky M.J."/>
        </authorList>
    </citation>
    <scope>NUCLEOTIDE SEQUENCE</scope>
    <source>
        <strain evidence="1">M30</strain>
    </source>
</reference>
<evidence type="ECO:0000313" key="1">
    <source>
        <dbReference type="EMBL" id="MQW06619.1"/>
    </source>
</evidence>
<dbReference type="AlphaFoldDB" id="A0A6A7ZWS0"/>
<gene>
    <name evidence="1" type="ORF">GHK45_23695</name>
</gene>
<protein>
    <submittedName>
        <fullName evidence="1">Uncharacterized protein</fullName>
    </submittedName>
</protein>
<name>A0A6A7ZWS0_RHIML</name>
<sequence>MTSNARLLPGSMTEVDALTCDDPITSLIARMSVSTVHESLVKFVNSEIQRPGANVDHMLIGIAAYMMQMHASFAAYFVDAELADEVVAQFQEVLNRTYRVHFVDSAKELAA</sequence>
<proteinExistence type="predicted"/>
<accession>A0A6A7ZWS0</accession>
<dbReference type="RefSeq" id="WP_153318670.1">
    <property type="nucleotide sequence ID" value="NZ_WISP01000172.1"/>
</dbReference>
<organism evidence="1">
    <name type="scientific">Rhizobium meliloti</name>
    <name type="common">Ensifer meliloti</name>
    <name type="synonym">Sinorhizobium meliloti</name>
    <dbReference type="NCBI Taxonomy" id="382"/>
    <lineage>
        <taxon>Bacteria</taxon>
        <taxon>Pseudomonadati</taxon>
        <taxon>Pseudomonadota</taxon>
        <taxon>Alphaproteobacteria</taxon>
        <taxon>Hyphomicrobiales</taxon>
        <taxon>Rhizobiaceae</taxon>
        <taxon>Sinorhizobium/Ensifer group</taxon>
        <taxon>Sinorhizobium</taxon>
    </lineage>
</organism>
<dbReference type="EMBL" id="WISP01000172">
    <property type="protein sequence ID" value="MQW06619.1"/>
    <property type="molecule type" value="Genomic_DNA"/>
</dbReference>
<comment type="caution">
    <text evidence="1">The sequence shown here is derived from an EMBL/GenBank/DDBJ whole genome shotgun (WGS) entry which is preliminary data.</text>
</comment>